<dbReference type="GO" id="GO:0016491">
    <property type="term" value="F:oxidoreductase activity"/>
    <property type="evidence" value="ECO:0007669"/>
    <property type="project" value="UniProtKB-KW"/>
</dbReference>
<evidence type="ECO:0000313" key="4">
    <source>
        <dbReference type="EMBL" id="EFH84406.1"/>
    </source>
</evidence>
<sequence>MQIEGSIALVTGGNRGLGKAFVQALLDAGTRKVYVGARRLIEADDPRIQPIKLDVTSKEDIQAAAQAYQDVNILINNAGVAYVNSHAAPTSIDEARQEIETNYLGTLAISLAFAPILKQNGGGALVNMLSVASWYSNPVLGSYGASKAAAWSITNSIRMELRAQGTLVTGIHAGFIDTEMASSFPGPKALPQDIAQATIEGLLADREEVLADKVSHEIKAALAADLSAFYRRIQQQWDSSTR</sequence>
<dbReference type="PANTHER" id="PTHR44169:SF6">
    <property type="entry name" value="NADPH-DEPENDENT 1-ACYLDIHYDROXYACETONE PHOSPHATE REDUCTASE"/>
    <property type="match status" value="1"/>
</dbReference>
<name>D6TW23_KTERA</name>
<keyword evidence="5" id="KW-1185">Reference proteome</keyword>
<evidence type="ECO:0000313" key="5">
    <source>
        <dbReference type="Proteomes" id="UP000004508"/>
    </source>
</evidence>
<dbReference type="Gene3D" id="3.40.50.720">
    <property type="entry name" value="NAD(P)-binding Rossmann-like Domain"/>
    <property type="match status" value="1"/>
</dbReference>
<organism evidence="4 5">
    <name type="scientific">Ktedonobacter racemifer DSM 44963</name>
    <dbReference type="NCBI Taxonomy" id="485913"/>
    <lineage>
        <taxon>Bacteria</taxon>
        <taxon>Bacillati</taxon>
        <taxon>Chloroflexota</taxon>
        <taxon>Ktedonobacteria</taxon>
        <taxon>Ktedonobacterales</taxon>
        <taxon>Ktedonobacteraceae</taxon>
        <taxon>Ktedonobacter</taxon>
    </lineage>
</organism>
<dbReference type="PRINTS" id="PR00081">
    <property type="entry name" value="GDHRDH"/>
</dbReference>
<evidence type="ECO:0000256" key="1">
    <source>
        <dbReference type="ARBA" id="ARBA00006484"/>
    </source>
</evidence>
<dbReference type="SUPFAM" id="SSF51735">
    <property type="entry name" value="NAD(P)-binding Rossmann-fold domains"/>
    <property type="match status" value="1"/>
</dbReference>
<keyword evidence="2" id="KW-0560">Oxidoreductase</keyword>
<dbReference type="InterPro" id="IPR036291">
    <property type="entry name" value="NAD(P)-bd_dom_sf"/>
</dbReference>
<evidence type="ECO:0000256" key="2">
    <source>
        <dbReference type="ARBA" id="ARBA00023002"/>
    </source>
</evidence>
<dbReference type="Pfam" id="PF00106">
    <property type="entry name" value="adh_short"/>
    <property type="match status" value="1"/>
</dbReference>
<dbReference type="InParanoid" id="D6TW23"/>
<comment type="caution">
    <text evidence="4">The sequence shown here is derived from an EMBL/GenBank/DDBJ whole genome shotgun (WGS) entry which is preliminary data.</text>
</comment>
<dbReference type="NCBIfam" id="NF006119">
    <property type="entry name" value="PRK08264.1-5"/>
    <property type="match status" value="1"/>
</dbReference>
<dbReference type="STRING" id="485913.Krac_5439"/>
<dbReference type="Proteomes" id="UP000004508">
    <property type="component" value="Unassembled WGS sequence"/>
</dbReference>
<comment type="similarity">
    <text evidence="1 3">Belongs to the short-chain dehydrogenases/reductases (SDR) family.</text>
</comment>
<dbReference type="PANTHER" id="PTHR44169">
    <property type="entry name" value="NADPH-DEPENDENT 1-ACYLDIHYDROXYACETONE PHOSPHATE REDUCTASE"/>
    <property type="match status" value="1"/>
</dbReference>
<dbReference type="InterPro" id="IPR002347">
    <property type="entry name" value="SDR_fam"/>
</dbReference>
<dbReference type="OrthoDB" id="9803111at2"/>
<accession>D6TW23</accession>
<proteinExistence type="inferred from homology"/>
<dbReference type="RefSeq" id="WP_007915899.1">
    <property type="nucleotide sequence ID" value="NZ_ADVG01000003.1"/>
</dbReference>
<reference evidence="4 5" key="1">
    <citation type="journal article" date="2011" name="Stand. Genomic Sci.">
        <title>Non-contiguous finished genome sequence and contextual data of the filamentous soil bacterium Ktedonobacter racemifer type strain (SOSP1-21).</title>
        <authorList>
            <person name="Chang Y.J."/>
            <person name="Land M."/>
            <person name="Hauser L."/>
            <person name="Chertkov O."/>
            <person name="Del Rio T.G."/>
            <person name="Nolan M."/>
            <person name="Copeland A."/>
            <person name="Tice H."/>
            <person name="Cheng J.F."/>
            <person name="Lucas S."/>
            <person name="Han C."/>
            <person name="Goodwin L."/>
            <person name="Pitluck S."/>
            <person name="Ivanova N."/>
            <person name="Ovchinikova G."/>
            <person name="Pati A."/>
            <person name="Chen A."/>
            <person name="Palaniappan K."/>
            <person name="Mavromatis K."/>
            <person name="Liolios K."/>
            <person name="Brettin T."/>
            <person name="Fiebig A."/>
            <person name="Rohde M."/>
            <person name="Abt B."/>
            <person name="Goker M."/>
            <person name="Detter J.C."/>
            <person name="Woyke T."/>
            <person name="Bristow J."/>
            <person name="Eisen J.A."/>
            <person name="Markowitz V."/>
            <person name="Hugenholtz P."/>
            <person name="Kyrpides N.C."/>
            <person name="Klenk H.P."/>
            <person name="Lapidus A."/>
        </authorList>
    </citation>
    <scope>NUCLEOTIDE SEQUENCE [LARGE SCALE GENOMIC DNA]</scope>
    <source>
        <strain evidence="5">DSM 44963</strain>
    </source>
</reference>
<protein>
    <submittedName>
        <fullName evidence="4">Short-chain dehydrogenase/reductase SDR</fullName>
    </submittedName>
</protein>
<dbReference type="PROSITE" id="PS00061">
    <property type="entry name" value="ADH_SHORT"/>
    <property type="match status" value="1"/>
</dbReference>
<dbReference type="InterPro" id="IPR020904">
    <property type="entry name" value="Sc_DH/Rdtase_CS"/>
</dbReference>
<gene>
    <name evidence="4" type="ORF">Krac_5439</name>
</gene>
<dbReference type="AlphaFoldDB" id="D6TW23"/>
<evidence type="ECO:0000256" key="3">
    <source>
        <dbReference type="RuleBase" id="RU000363"/>
    </source>
</evidence>
<dbReference type="PRINTS" id="PR00080">
    <property type="entry name" value="SDRFAMILY"/>
</dbReference>
<dbReference type="EMBL" id="ADVG01000003">
    <property type="protein sequence ID" value="EFH84406.1"/>
    <property type="molecule type" value="Genomic_DNA"/>
</dbReference>
<dbReference type="eggNOG" id="COG1028">
    <property type="taxonomic scope" value="Bacteria"/>
</dbReference>